<sequence>MPHWKTEDLQQLLDEREPKQIFACAVDLIQKLDMEYLGLTLHLHACAKGPQVILYNNYPKSWNDRYQNENFISMDPTILKCHLGELPFVWNDDLFRDVPHLREEARAHGMTYGWTQSTHDLRHNESHLSVSRRSRAIDDAEHYEKCAATMWLCNTLHSLLSEYHLTHLYGLSVRELEVMDWCAKGKIAEDIAKILRLSTSTVNFHIRSSIEKTDAANKTHAVAKLIESKQISPR</sequence>
<evidence type="ECO:0000256" key="2">
    <source>
        <dbReference type="ARBA" id="ARBA00023125"/>
    </source>
</evidence>
<dbReference type="InterPro" id="IPR036388">
    <property type="entry name" value="WH-like_DNA-bd_sf"/>
</dbReference>
<dbReference type="PRINTS" id="PR00038">
    <property type="entry name" value="HTHLUXR"/>
</dbReference>
<comment type="caution">
    <text evidence="5">The sequence shown here is derived from an EMBL/GenBank/DDBJ whole genome shotgun (WGS) entry which is preliminary data.</text>
</comment>
<dbReference type="InterPro" id="IPR036693">
    <property type="entry name" value="TF_LuxR_autoind-bd_dom_sf"/>
</dbReference>
<dbReference type="RefSeq" id="WP_186734187.1">
    <property type="nucleotide sequence ID" value="NZ_JABWRJ020000003.1"/>
</dbReference>
<reference evidence="5" key="2">
    <citation type="submission" date="2020-07" db="EMBL/GenBank/DDBJ databases">
        <authorList>
            <person name="Lood C."/>
            <person name="Girard L."/>
        </authorList>
    </citation>
    <scope>NUCLEOTIDE SEQUENCE</scope>
    <source>
        <strain evidence="5">BW13M1</strain>
    </source>
</reference>
<dbReference type="SUPFAM" id="SSF75516">
    <property type="entry name" value="Pheromone-binding domain of LuxR-like quorum-sensing transcription factors"/>
    <property type="match status" value="1"/>
</dbReference>
<keyword evidence="1" id="KW-0805">Transcription regulation</keyword>
<evidence type="ECO:0000313" key="5">
    <source>
        <dbReference type="EMBL" id="MBC3447657.1"/>
    </source>
</evidence>
<accession>A0A923GBX1</accession>
<feature type="domain" description="HTH luxR-type" evidence="4">
    <location>
        <begin position="164"/>
        <end position="229"/>
    </location>
</feature>
<dbReference type="Gene3D" id="1.10.10.10">
    <property type="entry name" value="Winged helix-like DNA-binding domain superfamily/Winged helix DNA-binding domain"/>
    <property type="match status" value="1"/>
</dbReference>
<protein>
    <submittedName>
        <fullName evidence="5">Autoinducer binding domain-containing protein</fullName>
    </submittedName>
</protein>
<dbReference type="Gene3D" id="3.30.450.80">
    <property type="entry name" value="Transcription factor LuxR-like, autoinducer-binding domain"/>
    <property type="match status" value="1"/>
</dbReference>
<dbReference type="SMART" id="SM00421">
    <property type="entry name" value="HTH_LUXR"/>
    <property type="match status" value="1"/>
</dbReference>
<evidence type="ECO:0000256" key="1">
    <source>
        <dbReference type="ARBA" id="ARBA00023015"/>
    </source>
</evidence>
<keyword evidence="3" id="KW-0804">Transcription</keyword>
<dbReference type="AlphaFoldDB" id="A0A923GBX1"/>
<dbReference type="SUPFAM" id="SSF46894">
    <property type="entry name" value="C-terminal effector domain of the bipartite response regulators"/>
    <property type="match status" value="1"/>
</dbReference>
<dbReference type="Pfam" id="PF00196">
    <property type="entry name" value="GerE"/>
    <property type="match status" value="1"/>
</dbReference>
<evidence type="ECO:0000256" key="3">
    <source>
        <dbReference type="ARBA" id="ARBA00023163"/>
    </source>
</evidence>
<proteinExistence type="predicted"/>
<gene>
    <name evidence="5" type="ORF">HU751_17910</name>
</gene>
<dbReference type="EMBL" id="JABWRJ010000025">
    <property type="protein sequence ID" value="MBC3447657.1"/>
    <property type="molecule type" value="Genomic_DNA"/>
</dbReference>
<organism evidence="5">
    <name type="scientific">Pseudomonas peradeniyensis</name>
    <dbReference type="NCBI Taxonomy" id="2745488"/>
    <lineage>
        <taxon>Bacteria</taxon>
        <taxon>Pseudomonadati</taxon>
        <taxon>Pseudomonadota</taxon>
        <taxon>Gammaproteobacteria</taxon>
        <taxon>Pseudomonadales</taxon>
        <taxon>Pseudomonadaceae</taxon>
        <taxon>Pseudomonas</taxon>
    </lineage>
</organism>
<dbReference type="PANTHER" id="PTHR44688:SF25">
    <property type="entry name" value="HTH LUXR-TYPE DOMAIN-CONTAINING PROTEIN"/>
    <property type="match status" value="1"/>
</dbReference>
<dbReference type="GO" id="GO:0006355">
    <property type="term" value="P:regulation of DNA-templated transcription"/>
    <property type="evidence" value="ECO:0007669"/>
    <property type="project" value="InterPro"/>
</dbReference>
<dbReference type="PANTHER" id="PTHR44688">
    <property type="entry name" value="DNA-BINDING TRANSCRIPTIONAL ACTIVATOR DEVR_DOSR"/>
    <property type="match status" value="1"/>
</dbReference>
<dbReference type="InterPro" id="IPR016032">
    <property type="entry name" value="Sig_transdc_resp-reg_C-effctor"/>
</dbReference>
<dbReference type="PROSITE" id="PS00622">
    <property type="entry name" value="HTH_LUXR_1"/>
    <property type="match status" value="1"/>
</dbReference>
<evidence type="ECO:0000259" key="4">
    <source>
        <dbReference type="PROSITE" id="PS50043"/>
    </source>
</evidence>
<dbReference type="InterPro" id="IPR000792">
    <property type="entry name" value="Tscrpt_reg_LuxR_C"/>
</dbReference>
<dbReference type="Pfam" id="PF03472">
    <property type="entry name" value="Autoind_bind"/>
    <property type="match status" value="1"/>
</dbReference>
<name>A0A923GBX1_9PSED</name>
<dbReference type="CDD" id="cd06170">
    <property type="entry name" value="LuxR_C_like"/>
    <property type="match status" value="1"/>
</dbReference>
<dbReference type="GO" id="GO:0003677">
    <property type="term" value="F:DNA binding"/>
    <property type="evidence" value="ECO:0007669"/>
    <property type="project" value="UniProtKB-KW"/>
</dbReference>
<keyword evidence="2" id="KW-0238">DNA-binding</keyword>
<dbReference type="InterPro" id="IPR005143">
    <property type="entry name" value="TF_LuxR_autoind-bd_dom"/>
</dbReference>
<dbReference type="PROSITE" id="PS50043">
    <property type="entry name" value="HTH_LUXR_2"/>
    <property type="match status" value="1"/>
</dbReference>
<reference evidence="5" key="1">
    <citation type="journal article" date="2020" name="Microorganisms">
        <title>Reliable Identification of Environmental Pseudomonas Isolates Using the rpoD Gene.</title>
        <authorList>
            <consortium name="The Broad Institute Genome Sequencing Platform"/>
            <person name="Girard L."/>
            <person name="Lood C."/>
            <person name="Rokni-Zadeh H."/>
            <person name="van Noort V."/>
            <person name="Lavigne R."/>
            <person name="De Mot R."/>
        </authorList>
    </citation>
    <scope>NUCLEOTIDE SEQUENCE</scope>
    <source>
        <strain evidence="5">BW13M1</strain>
    </source>
</reference>